<comment type="caution">
    <text evidence="1">The sequence shown here is derived from an EMBL/GenBank/DDBJ whole genome shotgun (WGS) entry which is preliminary data.</text>
</comment>
<dbReference type="EMBL" id="JBANQN010000009">
    <property type="protein sequence ID" value="KAK6779969.1"/>
    <property type="molecule type" value="Genomic_DNA"/>
</dbReference>
<accession>A0AAN8T254</accession>
<organism evidence="1 2">
    <name type="scientific">Solanum bulbocastanum</name>
    <name type="common">Wild potato</name>
    <dbReference type="NCBI Taxonomy" id="147425"/>
    <lineage>
        <taxon>Eukaryota</taxon>
        <taxon>Viridiplantae</taxon>
        <taxon>Streptophyta</taxon>
        <taxon>Embryophyta</taxon>
        <taxon>Tracheophyta</taxon>
        <taxon>Spermatophyta</taxon>
        <taxon>Magnoliopsida</taxon>
        <taxon>eudicotyledons</taxon>
        <taxon>Gunneridae</taxon>
        <taxon>Pentapetalae</taxon>
        <taxon>asterids</taxon>
        <taxon>lamiids</taxon>
        <taxon>Solanales</taxon>
        <taxon>Solanaceae</taxon>
        <taxon>Solanoideae</taxon>
        <taxon>Solaneae</taxon>
        <taxon>Solanum</taxon>
    </lineage>
</organism>
<name>A0AAN8T254_SOLBU</name>
<reference evidence="1 2" key="1">
    <citation type="submission" date="2024-02" db="EMBL/GenBank/DDBJ databases">
        <title>de novo genome assembly of Solanum bulbocastanum strain 11H21.</title>
        <authorList>
            <person name="Hosaka A.J."/>
        </authorList>
    </citation>
    <scope>NUCLEOTIDE SEQUENCE [LARGE SCALE GENOMIC DNA]</scope>
    <source>
        <tissue evidence="1">Young leaves</tissue>
    </source>
</reference>
<dbReference type="Proteomes" id="UP001371456">
    <property type="component" value="Unassembled WGS sequence"/>
</dbReference>
<evidence type="ECO:0000313" key="2">
    <source>
        <dbReference type="Proteomes" id="UP001371456"/>
    </source>
</evidence>
<evidence type="ECO:0000313" key="1">
    <source>
        <dbReference type="EMBL" id="KAK6779969.1"/>
    </source>
</evidence>
<dbReference type="AlphaFoldDB" id="A0AAN8T254"/>
<proteinExistence type="predicted"/>
<gene>
    <name evidence="1" type="ORF">RDI58_022153</name>
</gene>
<keyword evidence="2" id="KW-1185">Reference proteome</keyword>
<protein>
    <submittedName>
        <fullName evidence="1">Uncharacterized protein</fullName>
    </submittedName>
</protein>
<sequence>MHVRYWLAKLHLKYHVPEAYKAMYTAIGRARSEGRPMAMLDMVRHLTNIQREKIDSITSNPRICGVIKNTIGKKKKNYLLEVVR</sequence>